<accession>K0RMI5</accession>
<evidence type="ECO:0000313" key="2">
    <source>
        <dbReference type="Proteomes" id="UP000266841"/>
    </source>
</evidence>
<organism evidence="1 2">
    <name type="scientific">Thalassiosira oceanica</name>
    <name type="common">Marine diatom</name>
    <dbReference type="NCBI Taxonomy" id="159749"/>
    <lineage>
        <taxon>Eukaryota</taxon>
        <taxon>Sar</taxon>
        <taxon>Stramenopiles</taxon>
        <taxon>Ochrophyta</taxon>
        <taxon>Bacillariophyta</taxon>
        <taxon>Coscinodiscophyceae</taxon>
        <taxon>Thalassiosirophycidae</taxon>
        <taxon>Thalassiosirales</taxon>
        <taxon>Thalassiosiraceae</taxon>
        <taxon>Thalassiosira</taxon>
    </lineage>
</organism>
<dbReference type="Proteomes" id="UP000266841">
    <property type="component" value="Unassembled WGS sequence"/>
</dbReference>
<sequence>MGDASELSYLATAANDVFNCRYGVADTMRIRTHDDSPLHSHVEVYADQNNFPLDGPYVVNGPLGTGHRRIVLQSVAVLQDRQYRADILIAVKSVGIPLAFVCTAPRGAGGRRLTRAGRSGLFLASVSKFHSDDGLNSGVMHVSPDKRTQKMLGDG</sequence>
<dbReference type="EMBL" id="AGNL01034987">
    <property type="protein sequence ID" value="EJK54953.1"/>
    <property type="molecule type" value="Genomic_DNA"/>
</dbReference>
<dbReference type="AlphaFoldDB" id="K0RMI5"/>
<feature type="non-terminal residue" evidence="1">
    <location>
        <position position="155"/>
    </location>
</feature>
<reference evidence="1 2" key="1">
    <citation type="journal article" date="2012" name="Genome Biol.">
        <title>Genome and low-iron response of an oceanic diatom adapted to chronic iron limitation.</title>
        <authorList>
            <person name="Lommer M."/>
            <person name="Specht M."/>
            <person name="Roy A.S."/>
            <person name="Kraemer L."/>
            <person name="Andreson R."/>
            <person name="Gutowska M.A."/>
            <person name="Wolf J."/>
            <person name="Bergner S.V."/>
            <person name="Schilhabel M.B."/>
            <person name="Klostermeier U.C."/>
            <person name="Beiko R.G."/>
            <person name="Rosenstiel P."/>
            <person name="Hippler M."/>
            <person name="Laroche J."/>
        </authorList>
    </citation>
    <scope>NUCLEOTIDE SEQUENCE [LARGE SCALE GENOMIC DNA]</scope>
    <source>
        <strain evidence="1 2">CCMP1005</strain>
    </source>
</reference>
<protein>
    <submittedName>
        <fullName evidence="1">Uncharacterized protein</fullName>
    </submittedName>
</protein>
<gene>
    <name evidence="1" type="ORF">THAOC_25372</name>
</gene>
<comment type="caution">
    <text evidence="1">The sequence shown here is derived from an EMBL/GenBank/DDBJ whole genome shotgun (WGS) entry which is preliminary data.</text>
</comment>
<keyword evidence="2" id="KW-1185">Reference proteome</keyword>
<name>K0RMI5_THAOC</name>
<evidence type="ECO:0000313" key="1">
    <source>
        <dbReference type="EMBL" id="EJK54953.1"/>
    </source>
</evidence>
<proteinExistence type="predicted"/>